<dbReference type="Proteomes" id="UP000076567">
    <property type="component" value="Unassembled WGS sequence"/>
</dbReference>
<name>A0A161RRI5_9BACL</name>
<dbReference type="InterPro" id="IPR020138">
    <property type="entry name" value="Uncharacterised_YqzF"/>
</dbReference>
<accession>A0A161RRI5</accession>
<protein>
    <recommendedName>
        <fullName evidence="4">DUF2627 domain-containing protein</fullName>
    </recommendedName>
</protein>
<evidence type="ECO:0000313" key="3">
    <source>
        <dbReference type="Proteomes" id="UP000076567"/>
    </source>
</evidence>
<feature type="transmembrane region" description="Helical" evidence="1">
    <location>
        <begin position="41"/>
        <end position="63"/>
    </location>
</feature>
<keyword evidence="3" id="KW-1185">Reference proteome</keyword>
<gene>
    <name evidence="2" type="ORF">AWM68_08340</name>
</gene>
<dbReference type="Pfam" id="PF11118">
    <property type="entry name" value="DUF2627"/>
    <property type="match status" value="1"/>
</dbReference>
<proteinExistence type="predicted"/>
<keyword evidence="1" id="KW-0812">Transmembrane</keyword>
<comment type="caution">
    <text evidence="2">The sequence shown here is derived from an EMBL/GenBank/DDBJ whole genome shotgun (WGS) entry which is preliminary data.</text>
</comment>
<evidence type="ECO:0000313" key="2">
    <source>
        <dbReference type="EMBL" id="KZE66363.1"/>
    </source>
</evidence>
<keyword evidence="1" id="KW-0472">Membrane</keyword>
<evidence type="ECO:0000256" key="1">
    <source>
        <dbReference type="SAM" id="Phobius"/>
    </source>
</evidence>
<dbReference type="EMBL" id="LRFC01000023">
    <property type="protein sequence ID" value="KZE66363.1"/>
    <property type="molecule type" value="Genomic_DNA"/>
</dbReference>
<keyword evidence="1" id="KW-1133">Transmembrane helix</keyword>
<organism evidence="2 3">
    <name type="scientific">Fictibacillus phosphorivorans</name>
    <dbReference type="NCBI Taxonomy" id="1221500"/>
    <lineage>
        <taxon>Bacteria</taxon>
        <taxon>Bacillati</taxon>
        <taxon>Bacillota</taxon>
        <taxon>Bacilli</taxon>
        <taxon>Bacillales</taxon>
        <taxon>Fictibacillaceae</taxon>
        <taxon>Fictibacillus</taxon>
    </lineage>
</organism>
<dbReference type="RefSeq" id="WP_066242187.1">
    <property type="nucleotide sequence ID" value="NZ_LRFC01000023.1"/>
</dbReference>
<reference evidence="3" key="1">
    <citation type="submission" date="2016-01" db="EMBL/GenBank/DDBJ databases">
        <title>Draft genome of Chromobacterium sp. F49.</title>
        <authorList>
            <person name="Hong K.W."/>
        </authorList>
    </citation>
    <scope>NUCLEOTIDE SEQUENCE [LARGE SCALE GENOMIC DNA]</scope>
    <source>
        <strain evidence="3">P7IIIA</strain>
    </source>
</reference>
<sequence length="78" mass="9045">MSRYAALVIVLIPGIMAVMGIKWMRDTLFGVLQTPFPVLWLQFIAGFISFITGLAFVGGFIFYRDRKRNKVQLKYRKK</sequence>
<evidence type="ECO:0008006" key="4">
    <source>
        <dbReference type="Google" id="ProtNLM"/>
    </source>
</evidence>
<dbReference type="OrthoDB" id="2989757at2"/>
<dbReference type="AlphaFoldDB" id="A0A161RRI5"/>